<dbReference type="Gene3D" id="3.40.50.300">
    <property type="entry name" value="P-loop containing nucleotide triphosphate hydrolases"/>
    <property type="match status" value="2"/>
</dbReference>
<dbReference type="InterPro" id="IPR014001">
    <property type="entry name" value="Helicase_ATP-bd"/>
</dbReference>
<reference evidence="3 4" key="1">
    <citation type="submission" date="2017-11" db="EMBL/GenBank/DDBJ databases">
        <title>Draft genome sequence of environmental isolate Aeromonas cavernicola sp. nov. MDC 2508.</title>
        <authorList>
            <person name="Colston S.M."/>
            <person name="Navarro A."/>
            <person name="Martinez-Murcia A.J."/>
            <person name="Graf J."/>
        </authorList>
    </citation>
    <scope>NUCLEOTIDE SEQUENCE [LARGE SCALE GENOMIC DNA]</scope>
    <source>
        <strain evidence="3 4">MDC 2508</strain>
    </source>
</reference>
<keyword evidence="3" id="KW-0547">Nucleotide-binding</keyword>
<proteinExistence type="predicted"/>
<dbReference type="GO" id="GO:0004386">
    <property type="term" value="F:helicase activity"/>
    <property type="evidence" value="ECO:0007669"/>
    <property type="project" value="UniProtKB-KW"/>
</dbReference>
<dbReference type="SMART" id="SM00487">
    <property type="entry name" value="DEXDc"/>
    <property type="match status" value="1"/>
</dbReference>
<dbReference type="PANTHER" id="PTHR47396:SF1">
    <property type="entry name" value="ATP-DEPENDENT HELICASE IRC3-RELATED"/>
    <property type="match status" value="1"/>
</dbReference>
<dbReference type="InterPro" id="IPR001650">
    <property type="entry name" value="Helicase_C-like"/>
</dbReference>
<dbReference type="InterPro" id="IPR027417">
    <property type="entry name" value="P-loop_NTPase"/>
</dbReference>
<dbReference type="GO" id="GO:0005524">
    <property type="term" value="F:ATP binding"/>
    <property type="evidence" value="ECO:0007669"/>
    <property type="project" value="InterPro"/>
</dbReference>
<keyword evidence="4" id="KW-1185">Reference proteome</keyword>
<dbReference type="PANTHER" id="PTHR47396">
    <property type="entry name" value="TYPE I RESTRICTION ENZYME ECOKI R PROTEIN"/>
    <property type="match status" value="1"/>
</dbReference>
<evidence type="ECO:0000313" key="3">
    <source>
        <dbReference type="EMBL" id="PJG58929.1"/>
    </source>
</evidence>
<accession>A0A2H9U4L6</accession>
<evidence type="ECO:0000259" key="2">
    <source>
        <dbReference type="PROSITE" id="PS51194"/>
    </source>
</evidence>
<evidence type="ECO:0000259" key="1">
    <source>
        <dbReference type="PROSITE" id="PS51192"/>
    </source>
</evidence>
<dbReference type="Pfam" id="PF04851">
    <property type="entry name" value="ResIII"/>
    <property type="match status" value="1"/>
</dbReference>
<keyword evidence="3" id="KW-0347">Helicase</keyword>
<feature type="domain" description="Helicase ATP-binding" evidence="1">
    <location>
        <begin position="17"/>
        <end position="170"/>
    </location>
</feature>
<dbReference type="OrthoDB" id="9802848at2"/>
<keyword evidence="3" id="KW-0378">Hydrolase</keyword>
<dbReference type="RefSeq" id="WP_157798246.1">
    <property type="nucleotide sequence ID" value="NZ_PGGC01000086.1"/>
</dbReference>
<dbReference type="PROSITE" id="PS51194">
    <property type="entry name" value="HELICASE_CTER"/>
    <property type="match status" value="1"/>
</dbReference>
<dbReference type="GO" id="GO:0005829">
    <property type="term" value="C:cytosol"/>
    <property type="evidence" value="ECO:0007669"/>
    <property type="project" value="TreeGrafter"/>
</dbReference>
<protein>
    <submittedName>
        <fullName evidence="3">ATP-dependent helicase</fullName>
    </submittedName>
</protein>
<dbReference type="Pfam" id="PF00271">
    <property type="entry name" value="Helicase_C"/>
    <property type="match status" value="1"/>
</dbReference>
<dbReference type="InterPro" id="IPR006935">
    <property type="entry name" value="Helicase/UvrB_N"/>
</dbReference>
<keyword evidence="3" id="KW-0067">ATP-binding</keyword>
<evidence type="ECO:0000313" key="4">
    <source>
        <dbReference type="Proteomes" id="UP000235861"/>
    </source>
</evidence>
<name>A0A2H9U4L6_9GAMM</name>
<gene>
    <name evidence="3" type="ORF">CUC53_10030</name>
</gene>
<sequence length="329" mass="36372">MFVLRPYQTDAVNAVINHFRQHPDPAVVVLPTGAGKSLVIAELARKARGRVLVLAHVKELVEQNHGKYEAWGLKADIFAAGLDRKEASAQVVFGSVQSVARNLAAFDGAFSLLIIDECHRVSLDDDSQYHQVLDHLKAANPALKILGLTATPYRLGLGWIYRRHYHGMVKSHGERLFGDCVFELPLRFMVKHGYLTPPRMVDAPIVHYDFSKLVARENGLFSGADLNSELKRQERVTPHIISQVLEYAADRQGVMIFAATVEHAREIHGLLGARGQQAALITGETPGPERDALISAFKARTIKFLVNVAVLTTGFDAPHVDLIVMLRPT</sequence>
<feature type="non-terminal residue" evidence="3">
    <location>
        <position position="329"/>
    </location>
</feature>
<dbReference type="GO" id="GO:0003677">
    <property type="term" value="F:DNA binding"/>
    <property type="evidence" value="ECO:0007669"/>
    <property type="project" value="InterPro"/>
</dbReference>
<dbReference type="InterPro" id="IPR050742">
    <property type="entry name" value="Helicase_Restrict-Modif_Enz"/>
</dbReference>
<dbReference type="SUPFAM" id="SSF52540">
    <property type="entry name" value="P-loop containing nucleoside triphosphate hydrolases"/>
    <property type="match status" value="1"/>
</dbReference>
<feature type="domain" description="Helicase C-terminal" evidence="2">
    <location>
        <begin position="240"/>
        <end position="329"/>
    </location>
</feature>
<comment type="caution">
    <text evidence="3">The sequence shown here is derived from an EMBL/GenBank/DDBJ whole genome shotgun (WGS) entry which is preliminary data.</text>
</comment>
<dbReference type="AlphaFoldDB" id="A0A2H9U4L6"/>
<dbReference type="PROSITE" id="PS51192">
    <property type="entry name" value="HELICASE_ATP_BIND_1"/>
    <property type="match status" value="1"/>
</dbReference>
<dbReference type="Proteomes" id="UP000235861">
    <property type="component" value="Unassembled WGS sequence"/>
</dbReference>
<dbReference type="EMBL" id="PGGC01000086">
    <property type="protein sequence ID" value="PJG58929.1"/>
    <property type="molecule type" value="Genomic_DNA"/>
</dbReference>
<dbReference type="FunFam" id="3.40.50.300:FF:000794">
    <property type="entry name" value="ATP-dependent RNA helicase"/>
    <property type="match status" value="1"/>
</dbReference>
<dbReference type="GO" id="GO:0016787">
    <property type="term" value="F:hydrolase activity"/>
    <property type="evidence" value="ECO:0007669"/>
    <property type="project" value="InterPro"/>
</dbReference>
<organism evidence="3 4">
    <name type="scientific">Aeromonas cavernicola</name>
    <dbReference type="NCBI Taxonomy" id="1006623"/>
    <lineage>
        <taxon>Bacteria</taxon>
        <taxon>Pseudomonadati</taxon>
        <taxon>Pseudomonadota</taxon>
        <taxon>Gammaproteobacteria</taxon>
        <taxon>Aeromonadales</taxon>
        <taxon>Aeromonadaceae</taxon>
        <taxon>Aeromonas</taxon>
    </lineage>
</organism>